<evidence type="ECO:0000313" key="2">
    <source>
        <dbReference type="EMBL" id="EYC38915.1"/>
    </source>
</evidence>
<evidence type="ECO:0000313" key="3">
    <source>
        <dbReference type="Proteomes" id="UP000024635"/>
    </source>
</evidence>
<dbReference type="Proteomes" id="UP000024635">
    <property type="component" value="Unassembled WGS sequence"/>
</dbReference>
<feature type="region of interest" description="Disordered" evidence="1">
    <location>
        <begin position="29"/>
        <end position="56"/>
    </location>
</feature>
<evidence type="ECO:0000256" key="1">
    <source>
        <dbReference type="SAM" id="MobiDB-lite"/>
    </source>
</evidence>
<comment type="caution">
    <text evidence="2">The sequence shown here is derived from an EMBL/GenBank/DDBJ whole genome shotgun (WGS) entry which is preliminary data.</text>
</comment>
<name>A0A016WGZ0_9BILA</name>
<keyword evidence="3" id="KW-1185">Reference proteome</keyword>
<dbReference type="EMBL" id="JARK01000287">
    <property type="protein sequence ID" value="EYC38915.1"/>
    <property type="molecule type" value="Genomic_DNA"/>
</dbReference>
<accession>A0A016WGZ0</accession>
<gene>
    <name evidence="2" type="primary">Acey_s0687.g1535</name>
    <name evidence="2" type="ORF">Y032_0687g1535</name>
</gene>
<reference evidence="3" key="1">
    <citation type="journal article" date="2015" name="Nat. Genet.">
        <title>The genome and transcriptome of the zoonotic hookworm Ancylostoma ceylanicum identify infection-specific gene families.</title>
        <authorList>
            <person name="Schwarz E.M."/>
            <person name="Hu Y."/>
            <person name="Antoshechkin I."/>
            <person name="Miller M.M."/>
            <person name="Sternberg P.W."/>
            <person name="Aroian R.V."/>
        </authorList>
    </citation>
    <scope>NUCLEOTIDE SEQUENCE</scope>
    <source>
        <strain evidence="3">HY135</strain>
    </source>
</reference>
<proteinExistence type="predicted"/>
<protein>
    <submittedName>
        <fullName evidence="2">Uncharacterized protein</fullName>
    </submittedName>
</protein>
<organism evidence="2 3">
    <name type="scientific">Ancylostoma ceylanicum</name>
    <dbReference type="NCBI Taxonomy" id="53326"/>
    <lineage>
        <taxon>Eukaryota</taxon>
        <taxon>Metazoa</taxon>
        <taxon>Ecdysozoa</taxon>
        <taxon>Nematoda</taxon>
        <taxon>Chromadorea</taxon>
        <taxon>Rhabditida</taxon>
        <taxon>Rhabditina</taxon>
        <taxon>Rhabditomorpha</taxon>
        <taxon>Strongyloidea</taxon>
        <taxon>Ancylostomatidae</taxon>
        <taxon>Ancylostomatinae</taxon>
        <taxon>Ancylostoma</taxon>
    </lineage>
</organism>
<dbReference type="AlphaFoldDB" id="A0A016WGZ0"/>
<sequence length="68" mass="7618">MNYSTCYLLLSDWMGLIQGTSIMSATLAAAKSTRRGRDNTQHPRRSPAPRGCCVPRSGNRDWRSLYAL</sequence>